<gene>
    <name evidence="3" type="ORF">O3P16_00260</name>
</gene>
<evidence type="ECO:0000259" key="2">
    <source>
        <dbReference type="Pfam" id="PF10988"/>
    </source>
</evidence>
<feature type="signal peptide" evidence="1">
    <location>
        <begin position="1"/>
        <end position="21"/>
    </location>
</feature>
<dbReference type="Gene3D" id="2.160.20.120">
    <property type="match status" value="1"/>
</dbReference>
<evidence type="ECO:0000313" key="3">
    <source>
        <dbReference type="EMBL" id="MDA3613223.1"/>
    </source>
</evidence>
<proteinExistence type="predicted"/>
<feature type="domain" description="Putative auto-transporter adhesin head GIN" evidence="2">
    <location>
        <begin position="40"/>
        <end position="222"/>
    </location>
</feature>
<feature type="chain" id="PRO_5045879300" evidence="1">
    <location>
        <begin position="22"/>
        <end position="239"/>
    </location>
</feature>
<protein>
    <submittedName>
        <fullName evidence="3">DUF2807 domain-containing protein</fullName>
    </submittedName>
</protein>
<organism evidence="3 4">
    <name type="scientific">Polluticaenibacter yanchengensis</name>
    <dbReference type="NCBI Taxonomy" id="3014562"/>
    <lineage>
        <taxon>Bacteria</taxon>
        <taxon>Pseudomonadati</taxon>
        <taxon>Bacteroidota</taxon>
        <taxon>Chitinophagia</taxon>
        <taxon>Chitinophagales</taxon>
        <taxon>Chitinophagaceae</taxon>
        <taxon>Polluticaenibacter</taxon>
    </lineage>
</organism>
<keyword evidence="4" id="KW-1185">Reference proteome</keyword>
<accession>A0ABT4UEL0</accession>
<dbReference type="InterPro" id="IPR021255">
    <property type="entry name" value="DUF2807"/>
</dbReference>
<evidence type="ECO:0000313" key="4">
    <source>
        <dbReference type="Proteomes" id="UP001210231"/>
    </source>
</evidence>
<dbReference type="RefSeq" id="WP_407029556.1">
    <property type="nucleotide sequence ID" value="NZ_JAQGEF010000001.1"/>
</dbReference>
<dbReference type="EMBL" id="JAQGEF010000001">
    <property type="protein sequence ID" value="MDA3613223.1"/>
    <property type="molecule type" value="Genomic_DNA"/>
</dbReference>
<reference evidence="3 4" key="1">
    <citation type="submission" date="2022-12" db="EMBL/GenBank/DDBJ databases">
        <title>Chitinophagaceae gen. sp. nov., a new member of the family Chitinophagaceae, isolated from soil in a chemical factory.</title>
        <authorList>
            <person name="Ke Z."/>
        </authorList>
    </citation>
    <scope>NUCLEOTIDE SEQUENCE [LARGE SCALE GENOMIC DNA]</scope>
    <source>
        <strain evidence="3 4">LY-5</strain>
    </source>
</reference>
<name>A0ABT4UEL0_9BACT</name>
<comment type="caution">
    <text evidence="3">The sequence shown here is derived from an EMBL/GenBank/DDBJ whole genome shotgun (WGS) entry which is preliminary data.</text>
</comment>
<dbReference type="Pfam" id="PF10988">
    <property type="entry name" value="DUF2807"/>
    <property type="match status" value="1"/>
</dbReference>
<evidence type="ECO:0000256" key="1">
    <source>
        <dbReference type="SAM" id="SignalP"/>
    </source>
</evidence>
<sequence length="239" mass="24983">MKKIVAIVAAVFITLCSFNFVFNEQVINDPNITVRNISSNFNIINVSGAVDVYLTQDKNVAMAVSASKPEYINNIVTEVSNGTLFISSKGFVKGNSPNYKIYLSVDKLDKITSSGASDIYLKGTFKQPDLEIALSGASDIAGEVKIDNLKLSGSGSSDFKLSGYAENLKLVVSGASDIKGYTLSCKNANITASGASDVKLTVHGEVSAVASGASDIKIKGTANITNSSSTGASSIKKVS</sequence>
<dbReference type="Proteomes" id="UP001210231">
    <property type="component" value="Unassembled WGS sequence"/>
</dbReference>
<keyword evidence="1" id="KW-0732">Signal</keyword>